<dbReference type="Gene3D" id="3.30.420.10">
    <property type="entry name" value="Ribonuclease H-like superfamily/Ribonuclease H"/>
    <property type="match status" value="1"/>
</dbReference>
<dbReference type="Pfam" id="PF09159">
    <property type="entry name" value="Ydc2-catalyt"/>
    <property type="match status" value="1"/>
</dbReference>
<dbReference type="AlphaFoldDB" id="A0AAI8VW21"/>
<feature type="compositionally biased region" description="Polar residues" evidence="1">
    <location>
        <begin position="457"/>
        <end position="472"/>
    </location>
</feature>
<dbReference type="PANTHER" id="PTHR28072:SF1">
    <property type="entry name" value="CRUCIFORM CUTTING ENDONUCLEASE 1, MITOCHONDRIAL-RELATED"/>
    <property type="match status" value="1"/>
</dbReference>
<keyword evidence="4" id="KW-1185">Reference proteome</keyword>
<dbReference type="EMBL" id="CAUWAG010000018">
    <property type="protein sequence ID" value="CAJ2511729.1"/>
    <property type="molecule type" value="Genomic_DNA"/>
</dbReference>
<organism evidence="3 4">
    <name type="scientific">Anthostomella pinea</name>
    <dbReference type="NCBI Taxonomy" id="933095"/>
    <lineage>
        <taxon>Eukaryota</taxon>
        <taxon>Fungi</taxon>
        <taxon>Dikarya</taxon>
        <taxon>Ascomycota</taxon>
        <taxon>Pezizomycotina</taxon>
        <taxon>Sordariomycetes</taxon>
        <taxon>Xylariomycetidae</taxon>
        <taxon>Xylariales</taxon>
        <taxon>Xylariaceae</taxon>
        <taxon>Anthostomella</taxon>
    </lineage>
</organism>
<evidence type="ECO:0000259" key="2">
    <source>
        <dbReference type="Pfam" id="PF09159"/>
    </source>
</evidence>
<dbReference type="GO" id="GO:0000402">
    <property type="term" value="F:crossed form four-way junction DNA binding"/>
    <property type="evidence" value="ECO:0007669"/>
    <property type="project" value="TreeGrafter"/>
</dbReference>
<dbReference type="GO" id="GO:0004520">
    <property type="term" value="F:DNA endonuclease activity"/>
    <property type="evidence" value="ECO:0007669"/>
    <property type="project" value="TreeGrafter"/>
</dbReference>
<dbReference type="GO" id="GO:0000403">
    <property type="term" value="F:Y-form DNA binding"/>
    <property type="evidence" value="ECO:0007669"/>
    <property type="project" value="TreeGrafter"/>
</dbReference>
<feature type="compositionally biased region" description="Basic and acidic residues" evidence="1">
    <location>
        <begin position="473"/>
        <end position="486"/>
    </location>
</feature>
<reference evidence="3" key="1">
    <citation type="submission" date="2023-10" db="EMBL/GenBank/DDBJ databases">
        <authorList>
            <person name="Hackl T."/>
        </authorList>
    </citation>
    <scope>NUCLEOTIDE SEQUENCE</scope>
</reference>
<dbReference type="InterPro" id="IPR012337">
    <property type="entry name" value="RNaseH-like_sf"/>
</dbReference>
<dbReference type="GO" id="GO:0005739">
    <property type="term" value="C:mitochondrion"/>
    <property type="evidence" value="ECO:0007669"/>
    <property type="project" value="TreeGrafter"/>
</dbReference>
<dbReference type="Proteomes" id="UP001295740">
    <property type="component" value="Unassembled WGS sequence"/>
</dbReference>
<feature type="domain" description="Mitochondrial resolvase Ydc2 catalytic" evidence="2">
    <location>
        <begin position="65"/>
        <end position="431"/>
    </location>
</feature>
<evidence type="ECO:0000256" key="1">
    <source>
        <dbReference type="SAM" id="MobiDB-lite"/>
    </source>
</evidence>
<evidence type="ECO:0000313" key="4">
    <source>
        <dbReference type="Proteomes" id="UP001295740"/>
    </source>
</evidence>
<dbReference type="GO" id="GO:0070336">
    <property type="term" value="F:flap-structured DNA binding"/>
    <property type="evidence" value="ECO:0007669"/>
    <property type="project" value="TreeGrafter"/>
</dbReference>
<dbReference type="InterPro" id="IPR039197">
    <property type="entry name" value="Mrs1/Cce1"/>
</dbReference>
<feature type="region of interest" description="Disordered" evidence="1">
    <location>
        <begin position="457"/>
        <end position="486"/>
    </location>
</feature>
<sequence>MAPTPQPHVLVPPTLKNAQLKRLAFLCGLQTSGLKRELVARLNAASQARAAELTTDRGHAATRSVLSIDLGIRNLALSHLTAPPIALHSSSSSILPRKRRTKDNKPTSVSQSSLRWQWISEPTRPPQVYLHAWQHRDIFKETSRDGGLGLQAARPDGSLAPDPFSPASLALVAVRLVRQDLLKLDPVPTHVIIERQRFRTMGRAAVPEWTLRVNMLEAMLHASLRTLRELGLWRGEVHSVLPRRTEDFWLEGDKFAVPVAERVPEEALSQDGVDVGGAAVLKAEVELDSPILEAVFGDEEVDLKKEGRQRNRERLLLDRERNKNAADYISTQTMARRTKGAGKKLKIDILGNWLGRDKLIVPKSRAVKATLKAFDQRWRRTAGVYRPLQAEEDGDEHVDTDGFVLGPDVKLDDLTDSLLQGMAWMRWEENKTLLCQEGGIEKLLELGTAEPVLESTFSQTGHRADHSSGTSGDHSEGKRETDKLPARSIEDIMLAMRVE</sequence>
<dbReference type="PANTHER" id="PTHR28072">
    <property type="entry name" value="CRUCIFORM CUTTING ENDONUCLEASE 1, MITOCHONDRIAL-RELATED"/>
    <property type="match status" value="1"/>
</dbReference>
<proteinExistence type="predicted"/>
<accession>A0AAI8VW21</accession>
<evidence type="ECO:0000313" key="3">
    <source>
        <dbReference type="EMBL" id="CAJ2511729.1"/>
    </source>
</evidence>
<dbReference type="CDD" id="cd16963">
    <property type="entry name" value="CCE1"/>
    <property type="match status" value="1"/>
</dbReference>
<gene>
    <name evidence="3" type="ORF">KHLLAP_LOCUS12197</name>
</gene>
<dbReference type="SUPFAM" id="SSF53098">
    <property type="entry name" value="Ribonuclease H-like"/>
    <property type="match status" value="1"/>
</dbReference>
<dbReference type="InterPro" id="IPR015242">
    <property type="entry name" value="Ydc2_cat"/>
</dbReference>
<name>A0AAI8VW21_9PEZI</name>
<protein>
    <submittedName>
        <fullName evidence="3">Uu.00g073540.m01.CDS01</fullName>
    </submittedName>
</protein>
<dbReference type="InterPro" id="IPR036397">
    <property type="entry name" value="RNaseH_sf"/>
</dbReference>
<comment type="caution">
    <text evidence="3">The sequence shown here is derived from an EMBL/GenBank/DDBJ whole genome shotgun (WGS) entry which is preliminary data.</text>
</comment>